<dbReference type="Pfam" id="PF14977">
    <property type="entry name" value="FAM194"/>
    <property type="match status" value="1"/>
</dbReference>
<gene>
    <name evidence="3" type="ORF">CCH79_00010208</name>
</gene>
<feature type="domain" description="FAM194 C-terminal" evidence="2">
    <location>
        <begin position="62"/>
        <end position="209"/>
    </location>
</feature>
<feature type="non-terminal residue" evidence="3">
    <location>
        <position position="427"/>
    </location>
</feature>
<protein>
    <recommendedName>
        <fullName evidence="2">FAM194 C-terminal domain-containing protein</fullName>
    </recommendedName>
</protein>
<dbReference type="InterPro" id="IPR029281">
    <property type="entry name" value="FAM194_C"/>
</dbReference>
<proteinExistence type="predicted"/>
<reference evidence="3 4" key="1">
    <citation type="journal article" date="2018" name="G3 (Bethesda)">
        <title>A High-Quality Reference Genome for the Invasive Mosquitofish Gambusia affinis Using a Chicago Library.</title>
        <authorList>
            <person name="Hoffberg S.L."/>
            <person name="Troendle N.J."/>
            <person name="Glenn T.C."/>
            <person name="Mahmud O."/>
            <person name="Louha S."/>
            <person name="Chalopin D."/>
            <person name="Bennetzen J.L."/>
            <person name="Mauricio R."/>
        </authorList>
    </citation>
    <scope>NUCLEOTIDE SEQUENCE [LARGE SCALE GENOMIC DNA]</scope>
    <source>
        <strain evidence="3">NE01/NJP1002.9</strain>
        <tissue evidence="3">Muscle</tissue>
    </source>
</reference>
<dbReference type="PANTHER" id="PTHR23093">
    <property type="entry name" value="SIMILAR TO CHROMOSOME 3 OPEN READING FRAME 20"/>
    <property type="match status" value="1"/>
</dbReference>
<evidence type="ECO:0000256" key="1">
    <source>
        <dbReference type="SAM" id="MobiDB-lite"/>
    </source>
</evidence>
<dbReference type="EMBL" id="NHOQ01001396">
    <property type="protein sequence ID" value="PWA24714.1"/>
    <property type="molecule type" value="Genomic_DNA"/>
</dbReference>
<name>A0A315VNG7_GAMAF</name>
<evidence type="ECO:0000313" key="3">
    <source>
        <dbReference type="EMBL" id="PWA24714.1"/>
    </source>
</evidence>
<accession>A0A315VNG7</accession>
<feature type="compositionally biased region" description="Basic and acidic residues" evidence="1">
    <location>
        <begin position="277"/>
        <end position="290"/>
    </location>
</feature>
<evidence type="ECO:0000313" key="4">
    <source>
        <dbReference type="Proteomes" id="UP000250572"/>
    </source>
</evidence>
<keyword evidence="4" id="KW-1185">Reference proteome</keyword>
<feature type="region of interest" description="Disordered" evidence="1">
    <location>
        <begin position="277"/>
        <end position="301"/>
    </location>
</feature>
<dbReference type="Proteomes" id="UP000250572">
    <property type="component" value="Unassembled WGS sequence"/>
</dbReference>
<organism evidence="3 4">
    <name type="scientific">Gambusia affinis</name>
    <name type="common">Western mosquitofish</name>
    <name type="synonym">Heterandria affinis</name>
    <dbReference type="NCBI Taxonomy" id="33528"/>
    <lineage>
        <taxon>Eukaryota</taxon>
        <taxon>Metazoa</taxon>
        <taxon>Chordata</taxon>
        <taxon>Craniata</taxon>
        <taxon>Vertebrata</taxon>
        <taxon>Euteleostomi</taxon>
        <taxon>Actinopterygii</taxon>
        <taxon>Neopterygii</taxon>
        <taxon>Teleostei</taxon>
        <taxon>Neoteleostei</taxon>
        <taxon>Acanthomorphata</taxon>
        <taxon>Ovalentaria</taxon>
        <taxon>Atherinomorphae</taxon>
        <taxon>Cyprinodontiformes</taxon>
        <taxon>Poeciliidae</taxon>
        <taxon>Poeciliinae</taxon>
        <taxon>Gambusia</taxon>
    </lineage>
</organism>
<evidence type="ECO:0000259" key="2">
    <source>
        <dbReference type="Pfam" id="PF14977"/>
    </source>
</evidence>
<dbReference type="PANTHER" id="PTHR23093:SF16">
    <property type="entry name" value="FAM194 C-TERMINAL DOMAIN-CONTAINING PROTEIN"/>
    <property type="match status" value="1"/>
</dbReference>
<feature type="region of interest" description="Disordered" evidence="1">
    <location>
        <begin position="1"/>
        <end position="31"/>
    </location>
</feature>
<sequence>MALMFRNLPPPEQDPSTAPILRHYGDGRGELTNDRRRRRTAVAPLVDVLPQIPEVKLPNPVQRKLHYRINDGSSYPSGCMAVCQSRSGLPHGGFYTNVFGDGQRPAVLLTITAFGRGTVTDTVSSTISAVWDQDGGFRFDDYGNTTEEWSWPTYRPLRRNITMQVSEEISVKLCSGKSGVLSFRCEEESVHLPLRFVTNKSQRKKMTENKFSSGAAQELRLLKKQKSPAGVSENKMGLRKTPVVREEEKRVKPSALWRRRRNAMLELQRLQQRVRDAAEGWRPKESRKEPPVTQIGPLRIHGNIEPGSVTLSCSLEPETAPASCGPADGGPAAPSVPLATCPALLRAALRGEERRRRCCCSATLMPVVTDLEYDAFVMGQPLDSKQMLVMCVTTPQQPLNTHTAGRWADVEDLYRRRNAQRTMPCTQ</sequence>
<comment type="caution">
    <text evidence="3">The sequence shown here is derived from an EMBL/GenBank/DDBJ whole genome shotgun (WGS) entry which is preliminary data.</text>
</comment>
<dbReference type="AlphaFoldDB" id="A0A315VNG7"/>